<dbReference type="InterPro" id="IPR024951">
    <property type="entry name" value="Sulfurylase_cat_dom"/>
</dbReference>
<dbReference type="Gene3D" id="3.10.400.10">
    <property type="entry name" value="Sulfate adenylyltransferase"/>
    <property type="match status" value="1"/>
</dbReference>
<dbReference type="InterPro" id="IPR015947">
    <property type="entry name" value="PUA-like_sf"/>
</dbReference>
<dbReference type="EMBL" id="BTRK01000004">
    <property type="protein sequence ID" value="GMR48263.1"/>
    <property type="molecule type" value="Genomic_DNA"/>
</dbReference>
<evidence type="ECO:0000256" key="2">
    <source>
        <dbReference type="ARBA" id="ARBA00007268"/>
    </source>
</evidence>
<dbReference type="InterPro" id="IPR002650">
    <property type="entry name" value="Sulphate_adenylyltransferase"/>
</dbReference>
<sequence length="682" mass="76503">SFTLNFLRSIIIYSMHQMAPPPLSPVSENALYEPNPRKRFRMPSYSSGATNVTMQEHTVGREERADVLGRHRGFRGCTIWFTGLSGAGKTTVSFALEKTLTQMGIPCYGLDGDNVRHGLCKNLGFSKEERSENIRRVAEVARLFADAGMVTLASFISPFRADRDSAREIHKSSDLPFFEVYVDAPLEVCESRDPKDLYKKARKGQVQGMTGIDSAYEPPVNADLVLHSGRDSAEECMNAVLEFLVRKEVIPEKAFSCLAPPVRELIVSPSLRSTLEMELRGMEHEVKLNLVQFQWLQILAEGWASPLYGFMRERQYLQALHFGQMLDLKRKCIFPGEESVEGEEDEDAFPMDGPLNQSLPIVLTLTAQEKELIMRDGEVAPAIALSYEGRRVAVLKKGEIFEHRRKERAARQFGCMDERHPGVAQVLNAGEYCLGGDIEVLDRISFNDGLDKFRFTPMELRKILAEKKADAVFVFQLRNPIHNGHALLMRETRAKLLEKYRNPILLLHPLGGWTKDDDVPLEVRIRQHEAVIEEGLLGADWTVLSIFPSPMMYAGPTEVQWHARARLAAGVHTYIVGRDPAGIADPASESGDALYEVTHGAKVLSMAPGLSHLNVVPFRVAAYDKKNGRMSMFDGTRKEDFEFISGTKMRGLARDGLTPPDGFMAPKAWEILAAHYREKASH</sequence>
<dbReference type="Pfam" id="PF01747">
    <property type="entry name" value="ATP-sulfurylase"/>
    <property type="match status" value="1"/>
</dbReference>
<feature type="domain" description="ATP-sulfurylase PUA-like" evidence="11">
    <location>
        <begin position="263"/>
        <end position="442"/>
    </location>
</feature>
<reference evidence="13" key="1">
    <citation type="submission" date="2022-10" db="EMBL/GenBank/DDBJ databases">
        <title>Genome assembly of Pristionchus species.</title>
        <authorList>
            <person name="Yoshida K."/>
            <person name="Sommer R.J."/>
        </authorList>
    </citation>
    <scope>NUCLEOTIDE SEQUENCE [LARGE SCALE GENOMIC DNA]</scope>
    <source>
        <strain evidence="13">RS5460</strain>
    </source>
</reference>
<keyword evidence="4" id="KW-0808">Transferase</keyword>
<dbReference type="GO" id="GO:0005524">
    <property type="term" value="F:ATP binding"/>
    <property type="evidence" value="ECO:0007669"/>
    <property type="project" value="UniProtKB-KW"/>
</dbReference>
<evidence type="ECO:0000259" key="9">
    <source>
        <dbReference type="Pfam" id="PF01583"/>
    </source>
</evidence>
<evidence type="ECO:0000313" key="13">
    <source>
        <dbReference type="Proteomes" id="UP001328107"/>
    </source>
</evidence>
<keyword evidence="8" id="KW-0067">ATP-binding</keyword>
<dbReference type="FunFam" id="3.10.400.10:FF:000004">
    <property type="entry name" value="PAPS synthetase, isoform D"/>
    <property type="match status" value="1"/>
</dbReference>
<dbReference type="FunFam" id="3.40.50.300:FF:000212">
    <property type="entry name" value="Adenylyl-sulfate kinase"/>
    <property type="match status" value="1"/>
</dbReference>
<evidence type="ECO:0000256" key="3">
    <source>
        <dbReference type="ARBA" id="ARBA00009290"/>
    </source>
</evidence>
<dbReference type="PANTHER" id="PTHR11055">
    <property type="entry name" value="BIFUNCTIONAL 3'-PHOSPHOADENOSINE 5'-PHOSPHOSULFATE SYNTHASE"/>
    <property type="match status" value="1"/>
</dbReference>
<feature type="domain" description="APS kinase" evidence="9">
    <location>
        <begin position="75"/>
        <end position="226"/>
    </location>
</feature>
<keyword evidence="6" id="KW-0547">Nucleotide-binding</keyword>
<name>A0AAN5CPN0_9BILA</name>
<keyword evidence="5" id="KW-0548">Nucleotidyltransferase</keyword>
<organism evidence="12 13">
    <name type="scientific">Pristionchus mayeri</name>
    <dbReference type="NCBI Taxonomy" id="1317129"/>
    <lineage>
        <taxon>Eukaryota</taxon>
        <taxon>Metazoa</taxon>
        <taxon>Ecdysozoa</taxon>
        <taxon>Nematoda</taxon>
        <taxon>Chromadorea</taxon>
        <taxon>Rhabditida</taxon>
        <taxon>Rhabditina</taxon>
        <taxon>Diplogasteromorpha</taxon>
        <taxon>Diplogasteroidea</taxon>
        <taxon>Neodiplogasteridae</taxon>
        <taxon>Pristionchus</taxon>
    </lineage>
</organism>
<dbReference type="SUPFAM" id="SSF52540">
    <property type="entry name" value="P-loop containing nucleoside triphosphate hydrolases"/>
    <property type="match status" value="1"/>
</dbReference>
<comment type="caution">
    <text evidence="12">The sequence shown here is derived from an EMBL/GenBank/DDBJ whole genome shotgun (WGS) entry which is preliminary data.</text>
</comment>
<feature type="domain" description="Sulphate adenylyltransferase catalytic" evidence="10">
    <location>
        <begin position="452"/>
        <end position="673"/>
    </location>
</feature>
<comment type="similarity">
    <text evidence="2">In the N-terminal section; belongs to the APS kinase family.</text>
</comment>
<evidence type="ECO:0000256" key="1">
    <source>
        <dbReference type="ARBA" id="ARBA00005050"/>
    </source>
</evidence>
<evidence type="ECO:0000313" key="12">
    <source>
        <dbReference type="EMBL" id="GMR48263.1"/>
    </source>
</evidence>
<keyword evidence="13" id="KW-1185">Reference proteome</keyword>
<dbReference type="Pfam" id="PF01583">
    <property type="entry name" value="APS_kinase"/>
    <property type="match status" value="1"/>
</dbReference>
<dbReference type="Pfam" id="PF14306">
    <property type="entry name" value="PUA_2"/>
    <property type="match status" value="1"/>
</dbReference>
<dbReference type="Proteomes" id="UP001328107">
    <property type="component" value="Unassembled WGS sequence"/>
</dbReference>
<dbReference type="SUPFAM" id="SSF52374">
    <property type="entry name" value="Nucleotidylyl transferase"/>
    <property type="match status" value="1"/>
</dbReference>
<evidence type="ECO:0000256" key="5">
    <source>
        <dbReference type="ARBA" id="ARBA00022695"/>
    </source>
</evidence>
<dbReference type="InterPro" id="IPR059117">
    <property type="entry name" value="APS_kinase_dom"/>
</dbReference>
<dbReference type="CDD" id="cd02027">
    <property type="entry name" value="APSK"/>
    <property type="match status" value="1"/>
</dbReference>
<dbReference type="GO" id="GO:0000103">
    <property type="term" value="P:sulfate assimilation"/>
    <property type="evidence" value="ECO:0007669"/>
    <property type="project" value="InterPro"/>
</dbReference>
<dbReference type="NCBIfam" id="NF003013">
    <property type="entry name" value="PRK03846.1"/>
    <property type="match status" value="1"/>
</dbReference>
<dbReference type="GO" id="GO:0004020">
    <property type="term" value="F:adenylylsulfate kinase activity"/>
    <property type="evidence" value="ECO:0007669"/>
    <property type="project" value="InterPro"/>
</dbReference>
<dbReference type="InterPro" id="IPR002891">
    <property type="entry name" value="APS"/>
</dbReference>
<dbReference type="CDD" id="cd00517">
    <property type="entry name" value="ATPS"/>
    <property type="match status" value="1"/>
</dbReference>
<evidence type="ECO:0000256" key="7">
    <source>
        <dbReference type="ARBA" id="ARBA00022777"/>
    </source>
</evidence>
<feature type="non-terminal residue" evidence="12">
    <location>
        <position position="1"/>
    </location>
</feature>
<dbReference type="PANTHER" id="PTHR11055:SF1">
    <property type="entry name" value="PAPS SYNTHETASE, ISOFORM D"/>
    <property type="match status" value="1"/>
</dbReference>
<dbReference type="AlphaFoldDB" id="A0AAN5CPN0"/>
<dbReference type="NCBIfam" id="TIGR00455">
    <property type="entry name" value="apsK"/>
    <property type="match status" value="1"/>
</dbReference>
<dbReference type="FunFam" id="3.40.50.620:FF:000006">
    <property type="entry name" value="bifunctional 3'-phosphoadenosine 5'-phosphosulfate synthase 1"/>
    <property type="match status" value="1"/>
</dbReference>
<protein>
    <submittedName>
        <fullName evidence="12">Uncharacterized protein</fullName>
    </submittedName>
</protein>
<comment type="similarity">
    <text evidence="3">In the C-terminal section; belongs to the sulfate adenylyltransferase family.</text>
</comment>
<evidence type="ECO:0000259" key="11">
    <source>
        <dbReference type="Pfam" id="PF14306"/>
    </source>
</evidence>
<dbReference type="HAMAP" id="MF_00065">
    <property type="entry name" value="Adenylyl_sulf_kinase"/>
    <property type="match status" value="1"/>
</dbReference>
<dbReference type="GO" id="GO:0050428">
    <property type="term" value="P:3'-phosphoadenosine 5'-phosphosulfate biosynthetic process"/>
    <property type="evidence" value="ECO:0007669"/>
    <property type="project" value="TreeGrafter"/>
</dbReference>
<dbReference type="InterPro" id="IPR027417">
    <property type="entry name" value="P-loop_NTPase"/>
</dbReference>
<dbReference type="InterPro" id="IPR025980">
    <property type="entry name" value="ATP-Sase_PUA-like_dom"/>
</dbReference>
<gene>
    <name evidence="12" type="ORF">PMAYCL1PPCAC_18458</name>
</gene>
<dbReference type="InterPro" id="IPR014729">
    <property type="entry name" value="Rossmann-like_a/b/a_fold"/>
</dbReference>
<dbReference type="Gene3D" id="3.40.50.300">
    <property type="entry name" value="P-loop containing nucleotide triphosphate hydrolases"/>
    <property type="match status" value="1"/>
</dbReference>
<dbReference type="GO" id="GO:0004781">
    <property type="term" value="F:sulfate adenylyltransferase (ATP) activity"/>
    <property type="evidence" value="ECO:0007669"/>
    <property type="project" value="InterPro"/>
</dbReference>
<evidence type="ECO:0000259" key="10">
    <source>
        <dbReference type="Pfam" id="PF01747"/>
    </source>
</evidence>
<evidence type="ECO:0000256" key="4">
    <source>
        <dbReference type="ARBA" id="ARBA00022679"/>
    </source>
</evidence>
<dbReference type="Gene3D" id="3.40.50.620">
    <property type="entry name" value="HUPs"/>
    <property type="match status" value="1"/>
</dbReference>
<evidence type="ECO:0000256" key="6">
    <source>
        <dbReference type="ARBA" id="ARBA00022741"/>
    </source>
</evidence>
<keyword evidence="7" id="KW-0418">Kinase</keyword>
<accession>A0AAN5CPN0</accession>
<evidence type="ECO:0000256" key="8">
    <source>
        <dbReference type="ARBA" id="ARBA00022840"/>
    </source>
</evidence>
<comment type="pathway">
    <text evidence="1">Sulfur metabolism; sulfate assimilation.</text>
</comment>
<proteinExistence type="inferred from homology"/>
<dbReference type="SUPFAM" id="SSF88697">
    <property type="entry name" value="PUA domain-like"/>
    <property type="match status" value="1"/>
</dbReference>